<dbReference type="InterPro" id="IPR011009">
    <property type="entry name" value="Kinase-like_dom_sf"/>
</dbReference>
<accession>A0A2P4ULF0</accession>
<dbReference type="RefSeq" id="WP_103560917.1">
    <property type="nucleotide sequence ID" value="NZ_MTBP01000001.1"/>
</dbReference>
<dbReference type="EMBL" id="MTBP01000001">
    <property type="protein sequence ID" value="POM25867.1"/>
    <property type="molecule type" value="Genomic_DNA"/>
</dbReference>
<organism evidence="8 9">
    <name type="scientific">Actinomadura rubteroloni</name>
    <dbReference type="NCBI Taxonomy" id="1926885"/>
    <lineage>
        <taxon>Bacteria</taxon>
        <taxon>Bacillati</taxon>
        <taxon>Actinomycetota</taxon>
        <taxon>Actinomycetes</taxon>
        <taxon>Streptosporangiales</taxon>
        <taxon>Thermomonosporaceae</taxon>
        <taxon>Actinomadura</taxon>
    </lineage>
</organism>
<dbReference type="AlphaFoldDB" id="A0A2P4ULF0"/>
<feature type="domain" description="Protein kinase" evidence="7">
    <location>
        <begin position="18"/>
        <end position="259"/>
    </location>
</feature>
<dbReference type="GO" id="GO:0005524">
    <property type="term" value="F:ATP binding"/>
    <property type="evidence" value="ECO:0007669"/>
    <property type="project" value="UniProtKB-UniRule"/>
</dbReference>
<comment type="caution">
    <text evidence="8">The sequence shown here is derived from an EMBL/GenBank/DDBJ whole genome shotgun (WGS) entry which is preliminary data.</text>
</comment>
<evidence type="ECO:0000256" key="4">
    <source>
        <dbReference type="ARBA" id="ARBA00022840"/>
    </source>
</evidence>
<dbReference type="Pfam" id="PF00069">
    <property type="entry name" value="Pkinase"/>
    <property type="match status" value="1"/>
</dbReference>
<protein>
    <submittedName>
        <fullName evidence="8">Serine/threonine-protein kinase AfsK</fullName>
        <ecNumber evidence="8">2.7.11.1</ecNumber>
    </submittedName>
</protein>
<keyword evidence="6" id="KW-0812">Transmembrane</keyword>
<dbReference type="Proteomes" id="UP000242367">
    <property type="component" value="Unassembled WGS sequence"/>
</dbReference>
<feature type="binding site" evidence="5">
    <location>
        <position position="46"/>
    </location>
    <ligand>
        <name>ATP</name>
        <dbReference type="ChEBI" id="CHEBI:30616"/>
    </ligand>
</feature>
<evidence type="ECO:0000256" key="1">
    <source>
        <dbReference type="ARBA" id="ARBA00022679"/>
    </source>
</evidence>
<evidence type="ECO:0000259" key="7">
    <source>
        <dbReference type="PROSITE" id="PS50011"/>
    </source>
</evidence>
<sequence length="495" mass="50764">MPEALPLQPGDPRRLGEHEITGRIGVGEHGAVFLGRSADGRPVAVKLLHLGLSGRPLADARFTAVFAAARRVTGFCSASVLDAGTQDERAFVVSEFVDGPSLAALVAAEGPRGGSVVERLAVGMAVALAAVHRAGSVHGDLRPANVLLGPDGPRVTDIAVRSALEALGTPPSTTGEAPYYQAPEQFEGGQAGAPADIFAWGATLLFAATGVRPFSDMAPDEDPDLSPLPDSLRGIVGTALARDPADRPTAQRILDRLLVEDEALTSRLPASMVAEGRALAQGVRAPQPAPEPGPDEQATTFFGAPTPDEQGTALIPGLADPGTAVLPSVPAVPKARHGGHVLGLALSVTIGVLAGVAIITLVLWPRLGGGDGGSGGDPANVADGRPVAAIPGTFAGTWKGTAVNQTNGVSFPVEVTFQEGGTTAHAVYPKERCNGTLSLTRGTGSSLEMALRIGRPCTPGHIQVTRQPDGTLQYAWSRSEDGRPVGYQGRLTRIG</sequence>
<feature type="transmembrane region" description="Helical" evidence="6">
    <location>
        <begin position="341"/>
        <end position="364"/>
    </location>
</feature>
<evidence type="ECO:0000256" key="3">
    <source>
        <dbReference type="ARBA" id="ARBA00022777"/>
    </source>
</evidence>
<evidence type="ECO:0000256" key="2">
    <source>
        <dbReference type="ARBA" id="ARBA00022741"/>
    </source>
</evidence>
<dbReference type="SUPFAM" id="SSF56112">
    <property type="entry name" value="Protein kinase-like (PK-like)"/>
    <property type="match status" value="1"/>
</dbReference>
<keyword evidence="6" id="KW-0472">Membrane</keyword>
<evidence type="ECO:0000256" key="5">
    <source>
        <dbReference type="PROSITE-ProRule" id="PRU10141"/>
    </source>
</evidence>
<keyword evidence="1 8" id="KW-0808">Transferase</keyword>
<dbReference type="PANTHER" id="PTHR43289:SF34">
    <property type="entry name" value="SERINE_THREONINE-PROTEIN KINASE YBDM-RELATED"/>
    <property type="match status" value="1"/>
</dbReference>
<dbReference type="Gene3D" id="1.10.510.10">
    <property type="entry name" value="Transferase(Phosphotransferase) domain 1"/>
    <property type="match status" value="1"/>
</dbReference>
<keyword evidence="6" id="KW-1133">Transmembrane helix</keyword>
<keyword evidence="4 5" id="KW-0067">ATP-binding</keyword>
<evidence type="ECO:0000256" key="6">
    <source>
        <dbReference type="SAM" id="Phobius"/>
    </source>
</evidence>
<dbReference type="Gene3D" id="3.30.200.20">
    <property type="entry name" value="Phosphorylase Kinase, domain 1"/>
    <property type="match status" value="1"/>
</dbReference>
<dbReference type="InterPro" id="IPR000719">
    <property type="entry name" value="Prot_kinase_dom"/>
</dbReference>
<gene>
    <name evidence="8" type="primary">afsK_1</name>
    <name evidence="8" type="ORF">BTM25_02500</name>
</gene>
<dbReference type="CDD" id="cd14014">
    <property type="entry name" value="STKc_PknB_like"/>
    <property type="match status" value="1"/>
</dbReference>
<keyword evidence="9" id="KW-1185">Reference proteome</keyword>
<dbReference type="PROSITE" id="PS00107">
    <property type="entry name" value="PROTEIN_KINASE_ATP"/>
    <property type="match status" value="1"/>
</dbReference>
<evidence type="ECO:0000313" key="8">
    <source>
        <dbReference type="EMBL" id="POM25867.1"/>
    </source>
</evidence>
<dbReference type="GO" id="GO:0004674">
    <property type="term" value="F:protein serine/threonine kinase activity"/>
    <property type="evidence" value="ECO:0007669"/>
    <property type="project" value="UniProtKB-EC"/>
</dbReference>
<dbReference type="InterPro" id="IPR017441">
    <property type="entry name" value="Protein_kinase_ATP_BS"/>
</dbReference>
<evidence type="ECO:0000313" key="9">
    <source>
        <dbReference type="Proteomes" id="UP000242367"/>
    </source>
</evidence>
<reference evidence="8 9" key="1">
    <citation type="journal article" date="2017" name="Chemistry">
        <title>Isolation, Biosynthesis and Chemical Modifications of Rubterolones A-F: Rare Tropolone Alkaloids from Actinomadura sp. 5-2.</title>
        <authorList>
            <person name="Guo H."/>
            <person name="Benndorf R."/>
            <person name="Leichnitz D."/>
            <person name="Klassen J.L."/>
            <person name="Vollmers J."/>
            <person name="Gorls H."/>
            <person name="Steinacker M."/>
            <person name="Weigel C."/>
            <person name="Dahse H.M."/>
            <person name="Kaster A.K."/>
            <person name="de Beer Z.W."/>
            <person name="Poulsen M."/>
            <person name="Beemelmanns C."/>
        </authorList>
    </citation>
    <scope>NUCLEOTIDE SEQUENCE [LARGE SCALE GENOMIC DNA]</scope>
    <source>
        <strain evidence="8 9">5-2</strain>
    </source>
</reference>
<name>A0A2P4ULF0_9ACTN</name>
<keyword evidence="2 5" id="KW-0547">Nucleotide-binding</keyword>
<dbReference type="PROSITE" id="PS50011">
    <property type="entry name" value="PROTEIN_KINASE_DOM"/>
    <property type="match status" value="1"/>
</dbReference>
<proteinExistence type="predicted"/>
<keyword evidence="3 8" id="KW-0418">Kinase</keyword>
<dbReference type="EC" id="2.7.11.1" evidence="8"/>
<dbReference type="PANTHER" id="PTHR43289">
    <property type="entry name" value="MITOGEN-ACTIVATED PROTEIN KINASE KINASE KINASE 20-RELATED"/>
    <property type="match status" value="1"/>
</dbReference>